<feature type="domain" description="N-acetyltransferase" evidence="3">
    <location>
        <begin position="6"/>
        <end position="150"/>
    </location>
</feature>
<organism evidence="4 5">
    <name type="scientific">Desulfoluna butyratoxydans</name>
    <dbReference type="NCBI Taxonomy" id="231438"/>
    <lineage>
        <taxon>Bacteria</taxon>
        <taxon>Pseudomonadati</taxon>
        <taxon>Thermodesulfobacteriota</taxon>
        <taxon>Desulfobacteria</taxon>
        <taxon>Desulfobacterales</taxon>
        <taxon>Desulfolunaceae</taxon>
        <taxon>Desulfoluna</taxon>
    </lineage>
</organism>
<dbReference type="GO" id="GO:0016747">
    <property type="term" value="F:acyltransferase activity, transferring groups other than amino-acyl groups"/>
    <property type="evidence" value="ECO:0007669"/>
    <property type="project" value="InterPro"/>
</dbReference>
<keyword evidence="2 4" id="KW-0012">Acyltransferase</keyword>
<dbReference type="Proteomes" id="UP000507962">
    <property type="component" value="Unassembled WGS sequence"/>
</dbReference>
<accession>A0A4U8YTG9</accession>
<reference evidence="4 5" key="1">
    <citation type="submission" date="2019-03" db="EMBL/GenBank/DDBJ databases">
        <authorList>
            <person name="Nijsse B."/>
        </authorList>
    </citation>
    <scope>NUCLEOTIDE SEQUENCE [LARGE SCALE GENOMIC DNA]</scope>
    <source>
        <strain evidence="4">Desulfoluna butyratoxydans MSL71</strain>
    </source>
</reference>
<dbReference type="InterPro" id="IPR050832">
    <property type="entry name" value="Bact_Acetyltransf"/>
</dbReference>
<dbReference type="Pfam" id="PF00583">
    <property type="entry name" value="Acetyltransf_1"/>
    <property type="match status" value="1"/>
</dbReference>
<keyword evidence="1 4" id="KW-0808">Transferase</keyword>
<dbReference type="InterPro" id="IPR016181">
    <property type="entry name" value="Acyl_CoA_acyltransferase"/>
</dbReference>
<dbReference type="PANTHER" id="PTHR43877">
    <property type="entry name" value="AMINOALKYLPHOSPHONATE N-ACETYLTRANSFERASE-RELATED-RELATED"/>
    <property type="match status" value="1"/>
</dbReference>
<dbReference type="EMBL" id="CAADHO010000014">
    <property type="protein sequence ID" value="VFQ47144.1"/>
    <property type="molecule type" value="Genomic_DNA"/>
</dbReference>
<protein>
    <submittedName>
        <fullName evidence="4">Acyl-coa n-acyltransferase</fullName>
    </submittedName>
</protein>
<dbReference type="AlphaFoldDB" id="A0A4U8YTG9"/>
<dbReference type="InterPro" id="IPR000182">
    <property type="entry name" value="GNAT_dom"/>
</dbReference>
<dbReference type="RefSeq" id="WP_180146389.1">
    <property type="nucleotide sequence ID" value="NZ_CAADHO010000014.1"/>
</dbReference>
<evidence type="ECO:0000256" key="2">
    <source>
        <dbReference type="ARBA" id="ARBA00023315"/>
    </source>
</evidence>
<dbReference type="PANTHER" id="PTHR43877:SF2">
    <property type="entry name" value="AMINOALKYLPHOSPHONATE N-ACETYLTRANSFERASE-RELATED"/>
    <property type="match status" value="1"/>
</dbReference>
<keyword evidence="5" id="KW-1185">Reference proteome</keyword>
<dbReference type="Gene3D" id="3.40.630.30">
    <property type="match status" value="1"/>
</dbReference>
<name>A0A4U8YTG9_9BACT</name>
<sequence>MAGGGYVLRRAGEKDIQGLVSLLAVLFALEEDFAIDPEKQARGLRMLLSRYDAVILCVEAFGRVVAMCSAQCLVSTAEGGLSALVEDLVVEEAHRGRGFGAMLLAAVETWARGLGASRLQLLADKTNRNALAFYSRMGWAETRMVCRRKS</sequence>
<evidence type="ECO:0000313" key="5">
    <source>
        <dbReference type="Proteomes" id="UP000507962"/>
    </source>
</evidence>
<evidence type="ECO:0000313" key="4">
    <source>
        <dbReference type="EMBL" id="VFQ47144.1"/>
    </source>
</evidence>
<dbReference type="CDD" id="cd04301">
    <property type="entry name" value="NAT_SF"/>
    <property type="match status" value="1"/>
</dbReference>
<dbReference type="PROSITE" id="PS51186">
    <property type="entry name" value="GNAT"/>
    <property type="match status" value="1"/>
</dbReference>
<gene>
    <name evidence="4" type="ORF">MSL71_48300</name>
</gene>
<dbReference type="SUPFAM" id="SSF55729">
    <property type="entry name" value="Acyl-CoA N-acyltransferases (Nat)"/>
    <property type="match status" value="1"/>
</dbReference>
<evidence type="ECO:0000256" key="1">
    <source>
        <dbReference type="ARBA" id="ARBA00022679"/>
    </source>
</evidence>
<evidence type="ECO:0000259" key="3">
    <source>
        <dbReference type="PROSITE" id="PS51186"/>
    </source>
</evidence>
<proteinExistence type="predicted"/>